<dbReference type="RefSeq" id="WP_091979529.1">
    <property type="nucleotide sequence ID" value="NZ_FOLO01000002.1"/>
</dbReference>
<keyword evidence="10" id="KW-0472">Membrane</keyword>
<evidence type="ECO:0000256" key="9">
    <source>
        <dbReference type="ARBA" id="ARBA00022840"/>
    </source>
</evidence>
<dbReference type="EC" id="2.7.13.3" evidence="3"/>
<dbReference type="SMART" id="SM00304">
    <property type="entry name" value="HAMP"/>
    <property type="match status" value="1"/>
</dbReference>
<dbReference type="InterPro" id="IPR036890">
    <property type="entry name" value="HATPase_C_sf"/>
</dbReference>
<dbReference type="InterPro" id="IPR036097">
    <property type="entry name" value="HisK_dim/P_sf"/>
</dbReference>
<keyword evidence="10" id="KW-1133">Transmembrane helix</keyword>
<dbReference type="Pfam" id="PF00512">
    <property type="entry name" value="HisKA"/>
    <property type="match status" value="1"/>
</dbReference>
<evidence type="ECO:0000259" key="12">
    <source>
        <dbReference type="PROSITE" id="PS50885"/>
    </source>
</evidence>
<dbReference type="SUPFAM" id="SSF47384">
    <property type="entry name" value="Homodimeric domain of signal transducing histidine kinase"/>
    <property type="match status" value="1"/>
</dbReference>
<keyword evidence="14" id="KW-1185">Reference proteome</keyword>
<evidence type="ECO:0000256" key="10">
    <source>
        <dbReference type="SAM" id="Phobius"/>
    </source>
</evidence>
<dbReference type="Gene3D" id="3.30.565.10">
    <property type="entry name" value="Histidine kinase-like ATPase, C-terminal domain"/>
    <property type="match status" value="1"/>
</dbReference>
<reference evidence="13 14" key="1">
    <citation type="submission" date="2016-10" db="EMBL/GenBank/DDBJ databases">
        <authorList>
            <person name="de Groot N.N."/>
        </authorList>
    </citation>
    <scope>NUCLEOTIDE SEQUENCE [LARGE SCALE GENOMIC DNA]</scope>
    <source>
        <strain evidence="13 14">DSM 6059</strain>
    </source>
</reference>
<dbReference type="Proteomes" id="UP000198862">
    <property type="component" value="Unassembled WGS sequence"/>
</dbReference>
<evidence type="ECO:0000256" key="3">
    <source>
        <dbReference type="ARBA" id="ARBA00012438"/>
    </source>
</evidence>
<feature type="transmembrane region" description="Helical" evidence="10">
    <location>
        <begin position="136"/>
        <end position="154"/>
    </location>
</feature>
<keyword evidence="10" id="KW-0812">Transmembrane</keyword>
<keyword evidence="7" id="KW-0547">Nucleotide-binding</keyword>
<organism evidence="13 14">
    <name type="scientific">Pseudoalteromonas denitrificans DSM 6059</name>
    <dbReference type="NCBI Taxonomy" id="1123010"/>
    <lineage>
        <taxon>Bacteria</taxon>
        <taxon>Pseudomonadati</taxon>
        <taxon>Pseudomonadota</taxon>
        <taxon>Gammaproteobacteria</taxon>
        <taxon>Alteromonadales</taxon>
        <taxon>Pseudoalteromonadaceae</taxon>
        <taxon>Pseudoalteromonas</taxon>
    </lineage>
</organism>
<dbReference type="CDD" id="cd06225">
    <property type="entry name" value="HAMP"/>
    <property type="match status" value="1"/>
</dbReference>
<accession>A0A1I1F116</accession>
<dbReference type="STRING" id="1123010.SAMN02745724_00476"/>
<evidence type="ECO:0000256" key="7">
    <source>
        <dbReference type="ARBA" id="ARBA00022741"/>
    </source>
</evidence>
<proteinExistence type="predicted"/>
<comment type="subcellular location">
    <subcellularLocation>
        <location evidence="2">Cell membrane</location>
        <topology evidence="2">Multi-pass membrane protein</topology>
    </subcellularLocation>
</comment>
<evidence type="ECO:0000256" key="4">
    <source>
        <dbReference type="ARBA" id="ARBA00022475"/>
    </source>
</evidence>
<dbReference type="EMBL" id="FOLO01000002">
    <property type="protein sequence ID" value="SFB91448.1"/>
    <property type="molecule type" value="Genomic_DNA"/>
</dbReference>
<evidence type="ECO:0000256" key="5">
    <source>
        <dbReference type="ARBA" id="ARBA00022553"/>
    </source>
</evidence>
<dbReference type="InterPro" id="IPR003594">
    <property type="entry name" value="HATPase_dom"/>
</dbReference>
<keyword evidence="9" id="KW-0067">ATP-binding</keyword>
<dbReference type="PANTHER" id="PTHR44936:SF10">
    <property type="entry name" value="SENSOR PROTEIN RSTB"/>
    <property type="match status" value="1"/>
</dbReference>
<dbReference type="InterPro" id="IPR003660">
    <property type="entry name" value="HAMP_dom"/>
</dbReference>
<evidence type="ECO:0000313" key="14">
    <source>
        <dbReference type="Proteomes" id="UP000198862"/>
    </source>
</evidence>
<keyword evidence="8 13" id="KW-0418">Kinase</keyword>
<keyword evidence="6" id="KW-0808">Transferase</keyword>
<comment type="catalytic activity">
    <reaction evidence="1">
        <text>ATP + protein L-histidine = ADP + protein N-phospho-L-histidine.</text>
        <dbReference type="EC" id="2.7.13.3"/>
    </reaction>
</comment>
<keyword evidence="5" id="KW-0597">Phosphoprotein</keyword>
<evidence type="ECO:0000313" key="13">
    <source>
        <dbReference type="EMBL" id="SFB91448.1"/>
    </source>
</evidence>
<keyword evidence="4" id="KW-1003">Cell membrane</keyword>
<evidence type="ECO:0000256" key="2">
    <source>
        <dbReference type="ARBA" id="ARBA00004651"/>
    </source>
</evidence>
<dbReference type="AlphaFoldDB" id="A0A1I1F116"/>
<protein>
    <recommendedName>
        <fullName evidence="3">histidine kinase</fullName>
        <ecNumber evidence="3">2.7.13.3</ecNumber>
    </recommendedName>
</protein>
<evidence type="ECO:0000259" key="11">
    <source>
        <dbReference type="PROSITE" id="PS50109"/>
    </source>
</evidence>
<sequence>MKKLYISLLLSAFVSLFALGWLLDTFSQTSTNNLDDFAWQKMMMQGFSEQIAQVAPLKRTRKTIQLNDHFSQDLTYQKNTTLALPDSLLSELYLPGGLVLEDELGFYLLKSSPKFKDYHLELRLTKTQSSSNNFDLFLTLSFYAGVCILMWIWLSPLTKRLSILNEASQKFASGNLSARIKISKFTYIYDVEAAFNRMAGQIQKLIEENKLLASSMSHDIRTPVACLRFGLDAALDAQDNDKKDRYLERMETDLDQMECMLNSYLEFATLEKNSYQISISPVNLSPYLHDLVRQIKPKLDNKKLIAKIECDSVEVEADLHWLARAVTNLLSNACDFAEQRILIRAVTSNTSFYLTIEDDGPGISPDNWKSVFTPFFKEQTHRDRSNKSYGLGLAIAAKVADWHFGIIKVDKSPDLSGARFTLKLPLRPPIQTNKNS</sequence>
<dbReference type="CDD" id="cd00082">
    <property type="entry name" value="HisKA"/>
    <property type="match status" value="1"/>
</dbReference>
<gene>
    <name evidence="13" type="ORF">SAMN02745724_00476</name>
</gene>
<dbReference type="SMART" id="SM00388">
    <property type="entry name" value="HisKA"/>
    <property type="match status" value="1"/>
</dbReference>
<dbReference type="SMART" id="SM00387">
    <property type="entry name" value="HATPase_c"/>
    <property type="match status" value="1"/>
</dbReference>
<dbReference type="SUPFAM" id="SSF55874">
    <property type="entry name" value="ATPase domain of HSP90 chaperone/DNA topoisomerase II/histidine kinase"/>
    <property type="match status" value="1"/>
</dbReference>
<dbReference type="PROSITE" id="PS50885">
    <property type="entry name" value="HAMP"/>
    <property type="match status" value="1"/>
</dbReference>
<dbReference type="PRINTS" id="PR00344">
    <property type="entry name" value="BCTRLSENSOR"/>
</dbReference>
<feature type="domain" description="HAMP" evidence="12">
    <location>
        <begin position="155"/>
        <end position="207"/>
    </location>
</feature>
<name>A0A1I1F116_9GAMM</name>
<dbReference type="GO" id="GO:0000155">
    <property type="term" value="F:phosphorelay sensor kinase activity"/>
    <property type="evidence" value="ECO:0007669"/>
    <property type="project" value="InterPro"/>
</dbReference>
<feature type="domain" description="Histidine kinase" evidence="11">
    <location>
        <begin position="215"/>
        <end position="428"/>
    </location>
</feature>
<dbReference type="InterPro" id="IPR004358">
    <property type="entry name" value="Sig_transdc_His_kin-like_C"/>
</dbReference>
<dbReference type="InterPro" id="IPR003661">
    <property type="entry name" value="HisK_dim/P_dom"/>
</dbReference>
<evidence type="ECO:0000256" key="8">
    <source>
        <dbReference type="ARBA" id="ARBA00022777"/>
    </source>
</evidence>
<evidence type="ECO:0000256" key="1">
    <source>
        <dbReference type="ARBA" id="ARBA00000085"/>
    </source>
</evidence>
<dbReference type="Gene3D" id="1.10.287.130">
    <property type="match status" value="1"/>
</dbReference>
<dbReference type="PROSITE" id="PS50109">
    <property type="entry name" value="HIS_KIN"/>
    <property type="match status" value="1"/>
</dbReference>
<dbReference type="GO" id="GO:0005524">
    <property type="term" value="F:ATP binding"/>
    <property type="evidence" value="ECO:0007669"/>
    <property type="project" value="UniProtKB-KW"/>
</dbReference>
<dbReference type="Gene3D" id="6.10.340.10">
    <property type="match status" value="1"/>
</dbReference>
<dbReference type="InterPro" id="IPR005467">
    <property type="entry name" value="His_kinase_dom"/>
</dbReference>
<dbReference type="PANTHER" id="PTHR44936">
    <property type="entry name" value="SENSOR PROTEIN CREC"/>
    <property type="match status" value="1"/>
</dbReference>
<dbReference type="OrthoDB" id="9804645at2"/>
<dbReference type="Pfam" id="PF02518">
    <property type="entry name" value="HATPase_c"/>
    <property type="match status" value="1"/>
</dbReference>
<evidence type="ECO:0000256" key="6">
    <source>
        <dbReference type="ARBA" id="ARBA00022679"/>
    </source>
</evidence>
<dbReference type="InterPro" id="IPR050980">
    <property type="entry name" value="2C_sensor_his_kinase"/>
</dbReference>
<dbReference type="GO" id="GO:0005886">
    <property type="term" value="C:plasma membrane"/>
    <property type="evidence" value="ECO:0007669"/>
    <property type="project" value="UniProtKB-SubCell"/>
</dbReference>